<sequence>MSGEGHLRVLLLVRVEDGAEDAFVKAYDSIRWSVAAADGHVVDQLCQSTTEPGEWLITSEWRSPEHYRAWARRPDHADLAAPVVATTSARVHKPFVVRSRTTRCGEGELP</sequence>
<feature type="domain" description="ABM" evidence="1">
    <location>
        <begin position="7"/>
        <end position="96"/>
    </location>
</feature>
<dbReference type="InterPro" id="IPR007138">
    <property type="entry name" value="ABM_dom"/>
</dbReference>
<dbReference type="Pfam" id="PF03992">
    <property type="entry name" value="ABM"/>
    <property type="match status" value="1"/>
</dbReference>
<accession>A0ABW9HH54</accession>
<evidence type="ECO:0000313" key="2">
    <source>
        <dbReference type="EMBL" id="MFM9607286.1"/>
    </source>
</evidence>
<evidence type="ECO:0000259" key="1">
    <source>
        <dbReference type="PROSITE" id="PS51725"/>
    </source>
</evidence>
<evidence type="ECO:0000313" key="3">
    <source>
        <dbReference type="Proteomes" id="UP001631957"/>
    </source>
</evidence>
<name>A0ABW9HH54_9ACTN</name>
<gene>
    <name evidence="2" type="ORF">ACKI18_01015</name>
</gene>
<keyword evidence="2" id="KW-0560">Oxidoreductase</keyword>
<protein>
    <submittedName>
        <fullName evidence="2">Antibiotic biosynthesis monooxygenase family protein</fullName>
        <ecNumber evidence="2">1.14.-.-</ecNumber>
    </submittedName>
</protein>
<dbReference type="Proteomes" id="UP001631957">
    <property type="component" value="Unassembled WGS sequence"/>
</dbReference>
<dbReference type="GO" id="GO:0004497">
    <property type="term" value="F:monooxygenase activity"/>
    <property type="evidence" value="ECO:0007669"/>
    <property type="project" value="UniProtKB-KW"/>
</dbReference>
<keyword evidence="2" id="KW-0503">Monooxygenase</keyword>
<dbReference type="EC" id="1.14.-.-" evidence="2"/>
<dbReference type="InterPro" id="IPR011008">
    <property type="entry name" value="Dimeric_a/b-barrel"/>
</dbReference>
<dbReference type="EMBL" id="JBJVNI010000001">
    <property type="protein sequence ID" value="MFM9607286.1"/>
    <property type="molecule type" value="Genomic_DNA"/>
</dbReference>
<dbReference type="Gene3D" id="3.30.70.100">
    <property type="match status" value="1"/>
</dbReference>
<dbReference type="RefSeq" id="WP_409120076.1">
    <property type="nucleotide sequence ID" value="NZ_JBJVNI010000001.1"/>
</dbReference>
<proteinExistence type="predicted"/>
<comment type="caution">
    <text evidence="2">The sequence shown here is derived from an EMBL/GenBank/DDBJ whole genome shotgun (WGS) entry which is preliminary data.</text>
</comment>
<organism evidence="2 3">
    <name type="scientific">Streptomyces niveiscabiei</name>
    <dbReference type="NCBI Taxonomy" id="164115"/>
    <lineage>
        <taxon>Bacteria</taxon>
        <taxon>Bacillati</taxon>
        <taxon>Actinomycetota</taxon>
        <taxon>Actinomycetes</taxon>
        <taxon>Kitasatosporales</taxon>
        <taxon>Streptomycetaceae</taxon>
        <taxon>Streptomyces</taxon>
    </lineage>
</organism>
<keyword evidence="3" id="KW-1185">Reference proteome</keyword>
<dbReference type="SUPFAM" id="SSF54909">
    <property type="entry name" value="Dimeric alpha+beta barrel"/>
    <property type="match status" value="1"/>
</dbReference>
<dbReference type="PROSITE" id="PS51725">
    <property type="entry name" value="ABM"/>
    <property type="match status" value="1"/>
</dbReference>
<reference evidence="2 3" key="1">
    <citation type="submission" date="2024-12" db="EMBL/GenBank/DDBJ databases">
        <title>Forecasting of Potato common scab and diversities of Pathogenic streptomyces spp. in china.</title>
        <authorList>
            <person name="Handique U."/>
            <person name="Wu J."/>
        </authorList>
    </citation>
    <scope>NUCLEOTIDE SEQUENCE [LARGE SCALE GENOMIC DNA]</scope>
    <source>
        <strain evidence="2 3">ZRIMU1530</strain>
    </source>
</reference>